<reference evidence="1" key="1">
    <citation type="submission" date="2018-05" db="EMBL/GenBank/DDBJ databases">
        <authorList>
            <person name="Lanie J.A."/>
            <person name="Ng W.-L."/>
            <person name="Kazmierczak K.M."/>
            <person name="Andrzejewski T.M."/>
            <person name="Davidsen T.M."/>
            <person name="Wayne K.J."/>
            <person name="Tettelin H."/>
            <person name="Glass J.I."/>
            <person name="Rusch D."/>
            <person name="Podicherti R."/>
            <person name="Tsui H.-C.T."/>
            <person name="Winkler M.E."/>
        </authorList>
    </citation>
    <scope>NUCLEOTIDE SEQUENCE</scope>
</reference>
<accession>A0A382R663</accession>
<feature type="non-terminal residue" evidence="1">
    <location>
        <position position="1"/>
    </location>
</feature>
<name>A0A382R663_9ZZZZ</name>
<dbReference type="AlphaFoldDB" id="A0A382R663"/>
<evidence type="ECO:0008006" key="2">
    <source>
        <dbReference type="Google" id="ProtNLM"/>
    </source>
</evidence>
<sequence length="33" mass="3982">NFSPELKTWHCPWCGHQHEPPHTNDQQFVSTRH</sequence>
<organism evidence="1">
    <name type="scientific">marine metagenome</name>
    <dbReference type="NCBI Taxonomy" id="408172"/>
    <lineage>
        <taxon>unclassified sequences</taxon>
        <taxon>metagenomes</taxon>
        <taxon>ecological metagenomes</taxon>
    </lineage>
</organism>
<protein>
    <recommendedName>
        <fullName evidence="2">Rubredoxin-like domain-containing protein</fullName>
    </recommendedName>
</protein>
<gene>
    <name evidence="1" type="ORF">METZ01_LOCUS344925</name>
</gene>
<proteinExistence type="predicted"/>
<dbReference type="EMBL" id="UINC01118741">
    <property type="protein sequence ID" value="SVC92071.1"/>
    <property type="molecule type" value="Genomic_DNA"/>
</dbReference>
<evidence type="ECO:0000313" key="1">
    <source>
        <dbReference type="EMBL" id="SVC92071.1"/>
    </source>
</evidence>